<comment type="similarity">
    <text evidence="5">Belongs to the SAT4 family.</text>
</comment>
<feature type="domain" description="Rhodopsin" evidence="7">
    <location>
        <begin position="22"/>
        <end position="198"/>
    </location>
</feature>
<dbReference type="OrthoDB" id="5417887at2759"/>
<dbReference type="EMBL" id="MJBS01000088">
    <property type="protein sequence ID" value="OHE95062.1"/>
    <property type="molecule type" value="Genomic_DNA"/>
</dbReference>
<keyword evidence="2 6" id="KW-0812">Transmembrane</keyword>
<dbReference type="AlphaFoldDB" id="A0A1G4B191"/>
<dbReference type="Proteomes" id="UP000176998">
    <property type="component" value="Unassembled WGS sequence"/>
</dbReference>
<keyword evidence="3 6" id="KW-1133">Transmembrane helix</keyword>
<evidence type="ECO:0000256" key="6">
    <source>
        <dbReference type="SAM" id="Phobius"/>
    </source>
</evidence>
<proteinExistence type="inferred from homology"/>
<evidence type="ECO:0000256" key="5">
    <source>
        <dbReference type="ARBA" id="ARBA00038359"/>
    </source>
</evidence>
<name>A0A1G4B191_9PEZI</name>
<dbReference type="PANTHER" id="PTHR33048">
    <property type="entry name" value="PTH11-LIKE INTEGRAL MEMBRANE PROTEIN (AFU_ORTHOLOGUE AFUA_5G11245)"/>
    <property type="match status" value="1"/>
</dbReference>
<evidence type="ECO:0000256" key="1">
    <source>
        <dbReference type="ARBA" id="ARBA00004141"/>
    </source>
</evidence>
<dbReference type="Pfam" id="PF20684">
    <property type="entry name" value="Fung_rhodopsin"/>
    <property type="match status" value="1"/>
</dbReference>
<evidence type="ECO:0000313" key="8">
    <source>
        <dbReference type="EMBL" id="OHE95062.1"/>
    </source>
</evidence>
<feature type="transmembrane region" description="Helical" evidence="6">
    <location>
        <begin position="134"/>
        <end position="155"/>
    </location>
</feature>
<keyword evidence="4 6" id="KW-0472">Membrane</keyword>
<dbReference type="GO" id="GO:0016020">
    <property type="term" value="C:membrane"/>
    <property type="evidence" value="ECO:0007669"/>
    <property type="project" value="UniProtKB-SubCell"/>
</dbReference>
<reference evidence="8 9" key="1">
    <citation type="submission" date="2016-09" db="EMBL/GenBank/DDBJ databases">
        <authorList>
            <person name="Capua I."/>
            <person name="De Benedictis P."/>
            <person name="Joannis T."/>
            <person name="Lombin L.H."/>
            <person name="Cattoli G."/>
        </authorList>
    </citation>
    <scope>NUCLEOTIDE SEQUENCE [LARGE SCALE GENOMIC DNA]</scope>
    <source>
        <strain evidence="8 9">IMI 309357</strain>
    </source>
</reference>
<dbReference type="InterPro" id="IPR049326">
    <property type="entry name" value="Rhodopsin_dom_fungi"/>
</dbReference>
<evidence type="ECO:0000256" key="4">
    <source>
        <dbReference type="ARBA" id="ARBA00023136"/>
    </source>
</evidence>
<protein>
    <recommendedName>
        <fullName evidence="7">Rhodopsin domain-containing protein</fullName>
    </recommendedName>
</protein>
<evidence type="ECO:0000256" key="2">
    <source>
        <dbReference type="ARBA" id="ARBA00022692"/>
    </source>
</evidence>
<evidence type="ECO:0000259" key="7">
    <source>
        <dbReference type="Pfam" id="PF20684"/>
    </source>
</evidence>
<dbReference type="PANTHER" id="PTHR33048:SF42">
    <property type="entry name" value="INTEGRAL MEMBRANE PROTEIN"/>
    <property type="match status" value="1"/>
</dbReference>
<sequence length="298" mass="32800">MRLGFGKSIAFSPHIFTLSSVNVVMNKVALALSKTSFAVTMLRISSGGQKVLIWFLILSMNAVLATSAVVAWKPACDRPSDSYEAVLPGSCWRVEDSVIMHMVSNGYSALVDFILSLLPWPMLWRLALKRREKIGVAVAMSLGVIAGLVGVIKVVKIVTIAEGADIPYRLSLLFIWGQAEINVTIVASSIPVLRVLFTEMYSTTRSSERDGYLKSDRQSEFPSDIGMNTLEEGRKIELETSRNVLRAMGPSTTTNTAMRARETDIGYNAMDEITQGTQRHTLRNSESYEGIELASALR</sequence>
<dbReference type="RefSeq" id="XP_022472224.1">
    <property type="nucleotide sequence ID" value="XM_022621215.1"/>
</dbReference>
<evidence type="ECO:0000256" key="3">
    <source>
        <dbReference type="ARBA" id="ARBA00022989"/>
    </source>
</evidence>
<dbReference type="InterPro" id="IPR052337">
    <property type="entry name" value="SAT4-like"/>
</dbReference>
<comment type="subcellular location">
    <subcellularLocation>
        <location evidence="1">Membrane</location>
        <topology evidence="1">Multi-pass membrane protein</topology>
    </subcellularLocation>
</comment>
<gene>
    <name evidence="8" type="ORF">CORC01_09586</name>
</gene>
<evidence type="ECO:0000313" key="9">
    <source>
        <dbReference type="Proteomes" id="UP000176998"/>
    </source>
</evidence>
<keyword evidence="9" id="KW-1185">Reference proteome</keyword>
<accession>A0A1G4B191</accession>
<dbReference type="GeneID" id="34562725"/>
<organism evidence="8 9">
    <name type="scientific">Colletotrichum orchidophilum</name>
    <dbReference type="NCBI Taxonomy" id="1209926"/>
    <lineage>
        <taxon>Eukaryota</taxon>
        <taxon>Fungi</taxon>
        <taxon>Dikarya</taxon>
        <taxon>Ascomycota</taxon>
        <taxon>Pezizomycotina</taxon>
        <taxon>Sordariomycetes</taxon>
        <taxon>Hypocreomycetidae</taxon>
        <taxon>Glomerellales</taxon>
        <taxon>Glomerellaceae</taxon>
        <taxon>Colletotrichum</taxon>
    </lineage>
</organism>
<feature type="transmembrane region" description="Helical" evidence="6">
    <location>
        <begin position="175"/>
        <end position="197"/>
    </location>
</feature>
<feature type="transmembrane region" description="Helical" evidence="6">
    <location>
        <begin position="107"/>
        <end position="127"/>
    </location>
</feature>
<feature type="transmembrane region" description="Helical" evidence="6">
    <location>
        <begin position="51"/>
        <end position="72"/>
    </location>
</feature>
<comment type="caution">
    <text evidence="8">The sequence shown here is derived from an EMBL/GenBank/DDBJ whole genome shotgun (WGS) entry which is preliminary data.</text>
</comment>